<dbReference type="Gene3D" id="1.10.287.70">
    <property type="match status" value="1"/>
</dbReference>
<keyword evidence="4 8" id="KW-1133">Transmembrane helix</keyword>
<dbReference type="Gene3D" id="2.60.120.10">
    <property type="entry name" value="Jelly Rolls"/>
    <property type="match status" value="1"/>
</dbReference>
<name>A0A8K1C7P0_PYTOL</name>
<evidence type="ECO:0000256" key="7">
    <source>
        <dbReference type="SAM" id="MobiDB-lite"/>
    </source>
</evidence>
<dbReference type="EMBL" id="SPLM01000112">
    <property type="protein sequence ID" value="TMW58176.1"/>
    <property type="molecule type" value="Genomic_DNA"/>
</dbReference>
<dbReference type="SMART" id="SM00100">
    <property type="entry name" value="cNMP"/>
    <property type="match status" value="1"/>
</dbReference>
<dbReference type="SUPFAM" id="SSF81324">
    <property type="entry name" value="Voltage-gated potassium channels"/>
    <property type="match status" value="1"/>
</dbReference>
<feature type="transmembrane region" description="Helical" evidence="8">
    <location>
        <begin position="284"/>
        <end position="307"/>
    </location>
</feature>
<feature type="region of interest" description="Disordered" evidence="7">
    <location>
        <begin position="172"/>
        <end position="198"/>
    </location>
</feature>
<dbReference type="GO" id="GO:0035725">
    <property type="term" value="P:sodium ion transmembrane transport"/>
    <property type="evidence" value="ECO:0007669"/>
    <property type="project" value="TreeGrafter"/>
</dbReference>
<dbReference type="InterPro" id="IPR014710">
    <property type="entry name" value="RmlC-like_jellyroll"/>
</dbReference>
<dbReference type="Proteomes" id="UP000794436">
    <property type="component" value="Unassembled WGS sequence"/>
</dbReference>
<dbReference type="PROSITE" id="PS00889">
    <property type="entry name" value="CNMP_BINDING_2"/>
    <property type="match status" value="1"/>
</dbReference>
<feature type="region of interest" description="Disordered" evidence="7">
    <location>
        <begin position="1094"/>
        <end position="1114"/>
    </location>
</feature>
<feature type="region of interest" description="Disordered" evidence="7">
    <location>
        <begin position="1152"/>
        <end position="1178"/>
    </location>
</feature>
<dbReference type="InterPro" id="IPR018490">
    <property type="entry name" value="cNMP-bd_dom_sf"/>
</dbReference>
<evidence type="ECO:0000313" key="11">
    <source>
        <dbReference type="Proteomes" id="UP000794436"/>
    </source>
</evidence>
<feature type="compositionally biased region" description="Low complexity" evidence="7">
    <location>
        <begin position="173"/>
        <end position="192"/>
    </location>
</feature>
<feature type="region of interest" description="Disordered" evidence="7">
    <location>
        <begin position="1"/>
        <end position="25"/>
    </location>
</feature>
<dbReference type="InterPro" id="IPR000595">
    <property type="entry name" value="cNMP-bd_dom"/>
</dbReference>
<dbReference type="PROSITE" id="PS50042">
    <property type="entry name" value="CNMP_BINDING_3"/>
    <property type="match status" value="1"/>
</dbReference>
<dbReference type="InterPro" id="IPR018488">
    <property type="entry name" value="cNMP-bd_CS"/>
</dbReference>
<keyword evidence="6 8" id="KW-0472">Membrane</keyword>
<protein>
    <recommendedName>
        <fullName evidence="9">Cyclic nucleotide-binding domain-containing protein</fullName>
    </recommendedName>
</protein>
<sequence>MAESGCSVTDSQGDVPPMPTISTPANRLQRFEMTTSPSSPGNAKGFKRRYSDLEALQGGELRIQIPLVIPPRKSLDEAEGVGLRTSGESRRLSDPMRLNKTPSRSSLGNLPSPTDNADAKGKRYAEMMERFQIRKVVSRTPSASSMTSIRLHQNSREASDLMPFTVSKALPDAAAAPSTTTTESTSASRTTTGVNLPSIRPLPLRSDSKLFADLGGIDPQDDADQELDPDKDSFAGLPRRGGRFSCYWLVLALRRRLSRWLRERYKILFEPIAPHSAFSMVREAVMLAAFAFHLVYFPLNTAFYPVYSDANASFVLEVTVELIFVVDFVLNFNTAFYNKRGVLVTNRRDIAKQYLRGWFLSDLLSSVPIDFVVMLIGRENQRTRWLHMLYDVVFRSQRFFHVLSVVQTTWTQHLDGSERSVFAWLVYSRYSHLVRIAWIILLIILVAHYLACGLQLLTDNATGTRISAANSIQNAADLYVANFYDALQLLQGQGVETQTVEENVFAAISVLVGSIVLAIVFGHVAILVSNFNANSTSYQRKMESVFAIMSKLQLPTPLRERIHQYYEHLWREYESLDGEIVRFSKGLSHTLELEVVLCKYMELIMHIPFWADASPDFQKQLMLNLHVRVYLPDDFIIRRGEVGDEFYMINRGLCELTTGPDSFECSNDPLDDTRESCGESSSSEGSIKDENESLKAMRMHAGGPVVRPEQPRLGSYYTEAVNKSRKIGKYVTRLRRGHSFGEIALLMNYERTANVRALTYVEMCVLKRRDFQSILVRHPKDRSLVVTSVLTKTMENNEANNVRCPLRATVQTVFANDGHRAESISARHAALLISSAINVPIDDDSIKFGIGINLRSQLTSLRDMERGACASKDPVTATGAPTAESLTVPAAPVETEAATISVALEQQLRLVEDSQQGLVRLMYMMQGEIRQLRDENQQLLRMVAALTTALETNRLVQAAATATTQQSANPAPPASSPKLVRRLSRRGSDEKSPIEIQPAIPETRSIQFIRRKSVSMSSIPMSQCSEFSVRSSGRRESMDVVERSKTSTTHEAKDVVPKLVLPASTRRASFAAVRSMTMSNMFNLRERSSSHHVMPALGASNPAPPTPDSRRPSASKSLLAPLISFITSSGNTETTASPTQYADQLFQTRRRRSNGEPMLAPILDNTSQGSMISGAPFV</sequence>
<keyword evidence="3 8" id="KW-0812">Transmembrane</keyword>
<evidence type="ECO:0000256" key="4">
    <source>
        <dbReference type="ARBA" id="ARBA00022989"/>
    </source>
</evidence>
<dbReference type="PROSITE" id="PS00888">
    <property type="entry name" value="CNMP_BINDING_1"/>
    <property type="match status" value="1"/>
</dbReference>
<feature type="compositionally biased region" description="Polar residues" evidence="7">
    <location>
        <begin position="1"/>
        <end position="12"/>
    </location>
</feature>
<evidence type="ECO:0000313" key="10">
    <source>
        <dbReference type="EMBL" id="TMW58176.1"/>
    </source>
</evidence>
<dbReference type="Pfam" id="PF00027">
    <property type="entry name" value="cNMP_binding"/>
    <property type="match status" value="1"/>
</dbReference>
<dbReference type="OrthoDB" id="426293at2759"/>
<comment type="caution">
    <text evidence="10">The sequence shown here is derived from an EMBL/GenBank/DDBJ whole genome shotgun (WGS) entry which is preliminary data.</text>
</comment>
<reference evidence="10" key="1">
    <citation type="submission" date="2019-03" db="EMBL/GenBank/DDBJ databases">
        <title>Long read genome sequence of the mycoparasitic Pythium oligandrum ATCC 38472 isolated from sugarbeet rhizosphere.</title>
        <authorList>
            <person name="Gaulin E."/>
        </authorList>
    </citation>
    <scope>NUCLEOTIDE SEQUENCE</scope>
    <source>
        <strain evidence="10">ATCC 38472_TT</strain>
    </source>
</reference>
<dbReference type="InterPro" id="IPR005821">
    <property type="entry name" value="Ion_trans_dom"/>
</dbReference>
<dbReference type="AlphaFoldDB" id="A0A8K1C7P0"/>
<keyword evidence="2" id="KW-0813">Transport</keyword>
<evidence type="ECO:0000256" key="1">
    <source>
        <dbReference type="ARBA" id="ARBA00004141"/>
    </source>
</evidence>
<keyword evidence="5" id="KW-0406">Ion transport</keyword>
<comment type="subcellular location">
    <subcellularLocation>
        <location evidence="1">Membrane</location>
        <topology evidence="1">Multi-pass membrane protein</topology>
    </subcellularLocation>
</comment>
<evidence type="ECO:0000256" key="6">
    <source>
        <dbReference type="ARBA" id="ARBA00023136"/>
    </source>
</evidence>
<dbReference type="Pfam" id="PF00520">
    <property type="entry name" value="Ion_trans"/>
    <property type="match status" value="1"/>
</dbReference>
<dbReference type="PANTHER" id="PTHR45689">
    <property type="entry name" value="I[[H]] CHANNEL, ISOFORM E"/>
    <property type="match status" value="1"/>
</dbReference>
<feature type="region of interest" description="Disordered" evidence="7">
    <location>
        <begin position="76"/>
        <end position="119"/>
    </location>
</feature>
<dbReference type="SUPFAM" id="SSF51206">
    <property type="entry name" value="cAMP-binding domain-like"/>
    <property type="match status" value="1"/>
</dbReference>
<dbReference type="Gene3D" id="1.10.287.630">
    <property type="entry name" value="Helix hairpin bin"/>
    <property type="match status" value="1"/>
</dbReference>
<feature type="region of interest" description="Disordered" evidence="7">
    <location>
        <begin position="961"/>
        <end position="999"/>
    </location>
</feature>
<feature type="domain" description="Cyclic nucleotide-binding" evidence="9">
    <location>
        <begin position="609"/>
        <end position="792"/>
    </location>
</feature>
<feature type="transmembrane region" description="Helical" evidence="8">
    <location>
        <begin position="436"/>
        <end position="457"/>
    </location>
</feature>
<feature type="region of interest" description="Disordered" evidence="7">
    <location>
        <begin position="665"/>
        <end position="689"/>
    </location>
</feature>
<gene>
    <name evidence="10" type="ORF">Poli38472_011764</name>
</gene>
<proteinExistence type="predicted"/>
<evidence type="ECO:0000259" key="9">
    <source>
        <dbReference type="PROSITE" id="PS50042"/>
    </source>
</evidence>
<feature type="transmembrane region" description="Helical" evidence="8">
    <location>
        <begin position="314"/>
        <end position="337"/>
    </location>
</feature>
<feature type="compositionally biased region" description="Polar residues" evidence="7">
    <location>
        <begin position="100"/>
        <end position="115"/>
    </location>
</feature>
<dbReference type="GO" id="GO:0098855">
    <property type="term" value="C:HCN channel complex"/>
    <property type="evidence" value="ECO:0007669"/>
    <property type="project" value="TreeGrafter"/>
</dbReference>
<accession>A0A8K1C7P0</accession>
<dbReference type="InterPro" id="IPR051413">
    <property type="entry name" value="K/Na_HCN_channel"/>
</dbReference>
<evidence type="ECO:0000256" key="2">
    <source>
        <dbReference type="ARBA" id="ARBA00022448"/>
    </source>
</evidence>
<feature type="transmembrane region" description="Helical" evidence="8">
    <location>
        <begin position="357"/>
        <end position="377"/>
    </location>
</feature>
<dbReference type="CDD" id="cd00038">
    <property type="entry name" value="CAP_ED"/>
    <property type="match status" value="1"/>
</dbReference>
<evidence type="ECO:0000256" key="5">
    <source>
        <dbReference type="ARBA" id="ARBA00023065"/>
    </source>
</evidence>
<evidence type="ECO:0000256" key="8">
    <source>
        <dbReference type="SAM" id="Phobius"/>
    </source>
</evidence>
<dbReference type="PANTHER" id="PTHR45689:SF5">
    <property type="entry name" value="I[[H]] CHANNEL, ISOFORM E"/>
    <property type="match status" value="1"/>
</dbReference>
<feature type="transmembrane region" description="Helical" evidence="8">
    <location>
        <begin position="504"/>
        <end position="531"/>
    </location>
</feature>
<dbReference type="GO" id="GO:0003254">
    <property type="term" value="P:regulation of membrane depolarization"/>
    <property type="evidence" value="ECO:0007669"/>
    <property type="project" value="TreeGrafter"/>
</dbReference>
<dbReference type="GO" id="GO:0005249">
    <property type="term" value="F:voltage-gated potassium channel activity"/>
    <property type="evidence" value="ECO:0007669"/>
    <property type="project" value="TreeGrafter"/>
</dbReference>
<evidence type="ECO:0000256" key="3">
    <source>
        <dbReference type="ARBA" id="ARBA00022692"/>
    </source>
</evidence>
<organism evidence="10 11">
    <name type="scientific">Pythium oligandrum</name>
    <name type="common">Mycoparasitic fungus</name>
    <dbReference type="NCBI Taxonomy" id="41045"/>
    <lineage>
        <taxon>Eukaryota</taxon>
        <taxon>Sar</taxon>
        <taxon>Stramenopiles</taxon>
        <taxon>Oomycota</taxon>
        <taxon>Peronosporomycetes</taxon>
        <taxon>Pythiales</taxon>
        <taxon>Pythiaceae</taxon>
        <taxon>Pythium</taxon>
    </lineage>
</organism>
<keyword evidence="11" id="KW-1185">Reference proteome</keyword>